<keyword evidence="1" id="KW-0732">Signal</keyword>
<dbReference type="OrthoDB" id="9771961at2"/>
<feature type="domain" description="DUF6851" evidence="2">
    <location>
        <begin position="59"/>
        <end position="192"/>
    </location>
</feature>
<dbReference type="PANTHER" id="PTHR34599">
    <property type="entry name" value="PEROXIDASE-RELATED"/>
    <property type="match status" value="1"/>
</dbReference>
<dbReference type="PANTHER" id="PTHR34599:SF2">
    <property type="entry name" value="TRAF-TYPE DOMAIN-CONTAINING PROTEIN"/>
    <property type="match status" value="1"/>
</dbReference>
<dbReference type="InterPro" id="IPR055161">
    <property type="entry name" value="NapH1-like_2nd"/>
</dbReference>
<evidence type="ECO:0000313" key="4">
    <source>
        <dbReference type="EMBL" id="GCL62049.1"/>
    </source>
</evidence>
<evidence type="ECO:0008006" key="6">
    <source>
        <dbReference type="Google" id="ProtNLM"/>
    </source>
</evidence>
<protein>
    <recommendedName>
        <fullName evidence="6">Phosphatidic acid phosphatase type 2/haloperoxidase domain-containing protein</fullName>
    </recommendedName>
</protein>
<dbReference type="InterPro" id="IPR049283">
    <property type="entry name" value="DUF6851"/>
</dbReference>
<evidence type="ECO:0000259" key="2">
    <source>
        <dbReference type="Pfam" id="PF21167"/>
    </source>
</evidence>
<proteinExistence type="predicted"/>
<name>A0A480AJZ2_9BURK</name>
<organism evidence="4 5">
    <name type="scientific">Pseudaquabacterium pictum</name>
    <dbReference type="NCBI Taxonomy" id="2315236"/>
    <lineage>
        <taxon>Bacteria</taxon>
        <taxon>Pseudomonadati</taxon>
        <taxon>Pseudomonadota</taxon>
        <taxon>Betaproteobacteria</taxon>
        <taxon>Burkholderiales</taxon>
        <taxon>Sphaerotilaceae</taxon>
        <taxon>Pseudaquabacterium</taxon>
    </lineage>
</organism>
<dbReference type="EMBL" id="BJCL01000002">
    <property type="protein sequence ID" value="GCL62049.1"/>
    <property type="molecule type" value="Genomic_DNA"/>
</dbReference>
<dbReference type="CDD" id="cd03398">
    <property type="entry name" value="PAP2_haloperoxidase"/>
    <property type="match status" value="1"/>
</dbReference>
<dbReference type="PROSITE" id="PS51318">
    <property type="entry name" value="TAT"/>
    <property type="match status" value="1"/>
</dbReference>
<dbReference type="Proteomes" id="UP000301751">
    <property type="component" value="Unassembled WGS sequence"/>
</dbReference>
<evidence type="ECO:0000313" key="5">
    <source>
        <dbReference type="Proteomes" id="UP000301751"/>
    </source>
</evidence>
<gene>
    <name evidence="4" type="ORF">AQPW35_11300</name>
</gene>
<feature type="domain" description="Vanadium-dependent haloperoxidase NapH1-like second helical-bundle" evidence="3">
    <location>
        <begin position="295"/>
        <end position="457"/>
    </location>
</feature>
<dbReference type="InterPro" id="IPR052559">
    <property type="entry name" value="V-haloperoxidase"/>
</dbReference>
<dbReference type="RefSeq" id="WP_137731797.1">
    <property type="nucleotide sequence ID" value="NZ_BJCL01000002.1"/>
</dbReference>
<feature type="chain" id="PRO_5019856280" description="Phosphatidic acid phosphatase type 2/haloperoxidase domain-containing protein" evidence="1">
    <location>
        <begin position="26"/>
        <end position="470"/>
    </location>
</feature>
<accession>A0A480AJZ2</accession>
<feature type="signal peptide" evidence="1">
    <location>
        <begin position="1"/>
        <end position="25"/>
    </location>
</feature>
<reference evidence="5" key="1">
    <citation type="submission" date="2019-03" db="EMBL/GenBank/DDBJ databases">
        <title>Aquabacterium pictum sp.nov., the first bacteriochlorophyll a-containing freshwater bacterium in the genus Aquabacterium of the class Betaproteobacteria.</title>
        <authorList>
            <person name="Hirose S."/>
            <person name="Tank M."/>
            <person name="Hara E."/>
            <person name="Tamaki H."/>
            <person name="Takaichi S."/>
            <person name="Haruta S."/>
            <person name="Hanada S."/>
        </authorList>
    </citation>
    <scope>NUCLEOTIDE SEQUENCE [LARGE SCALE GENOMIC DNA]</scope>
    <source>
        <strain evidence="5">W35</strain>
    </source>
</reference>
<evidence type="ECO:0000259" key="3">
    <source>
        <dbReference type="Pfam" id="PF22778"/>
    </source>
</evidence>
<sequence>MHRRDFFTRTAAAGAALAATGPAHATSTPSIVVQWNRVMLQAVQNTVMPVTIAARSLAMVHEAIYNAWAHYDAWAYFTQPGLSRRLALEWNSINKRVAISHAAHGVLTELFPTQVSLFDPLLQSSISDAWLSLGGLSAGSVGRNVAGKVIASRNNDGANMRGDLAVGAYSDWTGYQSVNTPDLVTDIDRWQPLRLPNSAGVLTVQKFLTPHWGRVRPFALSSGSVFRPSLSPRGATQAEIDEVLHLSATLDDRSKALGDFFAQNPGAVTPPGQWLQIAEQVSQIDCNDLDRDVKLFFTTSQAGLDASIAAWDAKRFHDQARPASVIPVRFRGQSIRAWGGPGKGTQTILGENWIPWQRPSNRSPPFPDFVSGHSTFSAACATAIARVRGSDVITLTATVPKGAFRTDPGLPATDITFVWRSLSEAADAAGFSRRVTGIHWERSDLSGRALGRQVGTAVANKALELIDGPW</sequence>
<dbReference type="SUPFAM" id="SSF48317">
    <property type="entry name" value="Acid phosphatase/Vanadium-dependent haloperoxidase"/>
    <property type="match status" value="1"/>
</dbReference>
<dbReference type="InterPro" id="IPR006311">
    <property type="entry name" value="TAT_signal"/>
</dbReference>
<dbReference type="Pfam" id="PF21167">
    <property type="entry name" value="DUF6851"/>
    <property type="match status" value="1"/>
</dbReference>
<dbReference type="Pfam" id="PF22778">
    <property type="entry name" value="VCPO_2nd"/>
    <property type="match status" value="1"/>
</dbReference>
<dbReference type="AlphaFoldDB" id="A0A480AJZ2"/>
<comment type="caution">
    <text evidence="4">The sequence shown here is derived from an EMBL/GenBank/DDBJ whole genome shotgun (WGS) entry which is preliminary data.</text>
</comment>
<dbReference type="Gene3D" id="1.10.606.20">
    <property type="match status" value="1"/>
</dbReference>
<dbReference type="InterPro" id="IPR036938">
    <property type="entry name" value="PAP2/HPO_sf"/>
</dbReference>
<keyword evidence="5" id="KW-1185">Reference proteome</keyword>
<evidence type="ECO:0000256" key="1">
    <source>
        <dbReference type="SAM" id="SignalP"/>
    </source>
</evidence>